<dbReference type="InterPro" id="IPR038499">
    <property type="entry name" value="BRO1_sf"/>
</dbReference>
<evidence type="ECO:0000313" key="3">
    <source>
        <dbReference type="Proteomes" id="UP001141327"/>
    </source>
</evidence>
<dbReference type="InterPro" id="IPR004328">
    <property type="entry name" value="BRO1_dom"/>
</dbReference>
<dbReference type="Gene3D" id="1.25.40.280">
    <property type="entry name" value="alix/aip1 like domains"/>
    <property type="match status" value="1"/>
</dbReference>
<sequence>MLAINKKYSLPVDMAKAFKAYMKKQRQERDLTRFQEHFDALDALRNEILQNIQGDRNDALHDSAARYLSLLCSIETRLPFGTPEINLTWTCLLMRTSFLMRGLGSHWAGYCSTI</sequence>
<evidence type="ECO:0000259" key="1">
    <source>
        <dbReference type="Pfam" id="PF03097"/>
    </source>
</evidence>
<evidence type="ECO:0000313" key="2">
    <source>
        <dbReference type="EMBL" id="KAJ4454300.1"/>
    </source>
</evidence>
<keyword evidence="3" id="KW-1185">Reference proteome</keyword>
<gene>
    <name evidence="2" type="ORF">PAPYR_11025</name>
</gene>
<dbReference type="Proteomes" id="UP001141327">
    <property type="component" value="Unassembled WGS sequence"/>
</dbReference>
<reference evidence="2" key="1">
    <citation type="journal article" date="2022" name="bioRxiv">
        <title>Genomics of Preaxostyla Flagellates Illuminates Evolutionary Transitions and the Path Towards Mitochondrial Loss.</title>
        <authorList>
            <person name="Novak L.V.F."/>
            <person name="Treitli S.C."/>
            <person name="Pyrih J."/>
            <person name="Halakuc P."/>
            <person name="Pipaliya S.V."/>
            <person name="Vacek V."/>
            <person name="Brzon O."/>
            <person name="Soukal P."/>
            <person name="Eme L."/>
            <person name="Dacks J.B."/>
            <person name="Karnkowska A."/>
            <person name="Elias M."/>
            <person name="Hampl V."/>
        </authorList>
    </citation>
    <scope>NUCLEOTIDE SEQUENCE</scope>
    <source>
        <strain evidence="2">RCP-MX</strain>
    </source>
</reference>
<comment type="caution">
    <text evidence="2">The sequence shown here is derived from an EMBL/GenBank/DDBJ whole genome shotgun (WGS) entry which is preliminary data.</text>
</comment>
<name>A0ABQ8U4M7_9EUKA</name>
<proteinExistence type="predicted"/>
<dbReference type="EMBL" id="JAPMOS010000167">
    <property type="protein sequence ID" value="KAJ4454300.1"/>
    <property type="molecule type" value="Genomic_DNA"/>
</dbReference>
<accession>A0ABQ8U4M7</accession>
<organism evidence="2 3">
    <name type="scientific">Paratrimastix pyriformis</name>
    <dbReference type="NCBI Taxonomy" id="342808"/>
    <lineage>
        <taxon>Eukaryota</taxon>
        <taxon>Metamonada</taxon>
        <taxon>Preaxostyla</taxon>
        <taxon>Paratrimastigidae</taxon>
        <taxon>Paratrimastix</taxon>
    </lineage>
</organism>
<dbReference type="Pfam" id="PF03097">
    <property type="entry name" value="BRO1"/>
    <property type="match status" value="1"/>
</dbReference>
<feature type="domain" description="BRO1" evidence="1">
    <location>
        <begin position="1"/>
        <end position="93"/>
    </location>
</feature>
<protein>
    <recommendedName>
        <fullName evidence="1">BRO1 domain-containing protein</fullName>
    </recommendedName>
</protein>